<dbReference type="Pfam" id="PF07727">
    <property type="entry name" value="RVT_2"/>
    <property type="match status" value="1"/>
</dbReference>
<accession>A0AAE1X9U2</accession>
<comment type="caution">
    <text evidence="2">The sequence shown here is derived from an EMBL/GenBank/DDBJ whole genome shotgun (WGS) entry which is preliminary data.</text>
</comment>
<dbReference type="Proteomes" id="UP001289374">
    <property type="component" value="Unassembled WGS sequence"/>
</dbReference>
<reference evidence="2" key="2">
    <citation type="journal article" date="2024" name="Plant">
        <title>Genomic evolution and insights into agronomic trait innovations of Sesamum species.</title>
        <authorList>
            <person name="Miao H."/>
            <person name="Wang L."/>
            <person name="Qu L."/>
            <person name="Liu H."/>
            <person name="Sun Y."/>
            <person name="Le M."/>
            <person name="Wang Q."/>
            <person name="Wei S."/>
            <person name="Zheng Y."/>
            <person name="Lin W."/>
            <person name="Duan Y."/>
            <person name="Cao H."/>
            <person name="Xiong S."/>
            <person name="Wang X."/>
            <person name="Wei L."/>
            <person name="Li C."/>
            <person name="Ma Q."/>
            <person name="Ju M."/>
            <person name="Zhao R."/>
            <person name="Li G."/>
            <person name="Mu C."/>
            <person name="Tian Q."/>
            <person name="Mei H."/>
            <person name="Zhang T."/>
            <person name="Gao T."/>
            <person name="Zhang H."/>
        </authorList>
    </citation>
    <scope>NUCLEOTIDE SEQUENCE</scope>
    <source>
        <strain evidence="2">K16</strain>
    </source>
</reference>
<proteinExistence type="predicted"/>
<feature type="domain" description="Reverse transcriptase Ty1/copia-type" evidence="1">
    <location>
        <begin position="164"/>
        <end position="216"/>
    </location>
</feature>
<keyword evidence="3" id="KW-1185">Reference proteome</keyword>
<name>A0AAE1X9U2_9LAMI</name>
<gene>
    <name evidence="2" type="ORF">Sango_0370500</name>
</gene>
<dbReference type="InterPro" id="IPR013103">
    <property type="entry name" value="RVT_2"/>
</dbReference>
<sequence length="347" mass="39526">MPIVVRKGIGRGIVPIYLQIKVLQISRKLSKDAVVLRLGDGKAIAAEADEEVGGLKESIDNLDNLPAYVCGLLNTQAREGFSYFIIFTDDNSRYGYVYLRYKSEAFVRFKDSGLKLRTKLVAKLKSFGQTEIDVKTAFLNGFDEEEIYIDQLEGFTIVGEEQRLVGALLYVDDILLIRDDIKMLGDTKAWLSTQFSMKDLGEAFYILGIKIFRDRSKRNIRNDPKLTNEEFKRMFDIPYASAIGSIQYVVQCTRPDSAYALSVTTRYKACAKEAHWTAVKTILKYLRRTKDVFLVYGGGELILEGFRMLASSRTMMMQNHSLDLYSCLTVVWWLGRVPIRIPQLIPP</sequence>
<dbReference type="EMBL" id="JACGWL010000002">
    <property type="protein sequence ID" value="KAK4407895.1"/>
    <property type="molecule type" value="Genomic_DNA"/>
</dbReference>
<reference evidence="2" key="1">
    <citation type="submission" date="2020-06" db="EMBL/GenBank/DDBJ databases">
        <authorList>
            <person name="Li T."/>
            <person name="Hu X."/>
            <person name="Zhang T."/>
            <person name="Song X."/>
            <person name="Zhang H."/>
            <person name="Dai N."/>
            <person name="Sheng W."/>
            <person name="Hou X."/>
            <person name="Wei L."/>
        </authorList>
    </citation>
    <scope>NUCLEOTIDE SEQUENCE</scope>
    <source>
        <strain evidence="2">K16</strain>
        <tissue evidence="2">Leaf</tissue>
    </source>
</reference>
<dbReference type="AlphaFoldDB" id="A0AAE1X9U2"/>
<dbReference type="SUPFAM" id="SSF56672">
    <property type="entry name" value="DNA/RNA polymerases"/>
    <property type="match status" value="1"/>
</dbReference>
<evidence type="ECO:0000313" key="2">
    <source>
        <dbReference type="EMBL" id="KAK4407895.1"/>
    </source>
</evidence>
<organism evidence="2 3">
    <name type="scientific">Sesamum angolense</name>
    <dbReference type="NCBI Taxonomy" id="2727404"/>
    <lineage>
        <taxon>Eukaryota</taxon>
        <taxon>Viridiplantae</taxon>
        <taxon>Streptophyta</taxon>
        <taxon>Embryophyta</taxon>
        <taxon>Tracheophyta</taxon>
        <taxon>Spermatophyta</taxon>
        <taxon>Magnoliopsida</taxon>
        <taxon>eudicotyledons</taxon>
        <taxon>Gunneridae</taxon>
        <taxon>Pentapetalae</taxon>
        <taxon>asterids</taxon>
        <taxon>lamiids</taxon>
        <taxon>Lamiales</taxon>
        <taxon>Pedaliaceae</taxon>
        <taxon>Sesamum</taxon>
    </lineage>
</organism>
<protein>
    <submittedName>
        <fullName evidence="2">Copia protein</fullName>
    </submittedName>
</protein>
<evidence type="ECO:0000313" key="3">
    <source>
        <dbReference type="Proteomes" id="UP001289374"/>
    </source>
</evidence>
<dbReference type="InterPro" id="IPR043502">
    <property type="entry name" value="DNA/RNA_pol_sf"/>
</dbReference>
<evidence type="ECO:0000259" key="1">
    <source>
        <dbReference type="Pfam" id="PF07727"/>
    </source>
</evidence>